<feature type="region of interest" description="Disordered" evidence="4">
    <location>
        <begin position="1478"/>
        <end position="1505"/>
    </location>
</feature>
<dbReference type="Gene3D" id="3.30.559.10">
    <property type="entry name" value="Chloramphenicol acetyltransferase-like domain"/>
    <property type="match status" value="3"/>
</dbReference>
<dbReference type="PANTHER" id="PTHR45527:SF1">
    <property type="entry name" value="FATTY ACID SYNTHASE"/>
    <property type="match status" value="1"/>
</dbReference>
<dbReference type="SUPFAM" id="SSF47336">
    <property type="entry name" value="ACP-like"/>
    <property type="match status" value="3"/>
</dbReference>
<dbReference type="Gene3D" id="3.30.300.30">
    <property type="match status" value="2"/>
</dbReference>
<dbReference type="InterPro" id="IPR001242">
    <property type="entry name" value="Condensation_dom"/>
</dbReference>
<dbReference type="GO" id="GO:0044550">
    <property type="term" value="P:secondary metabolite biosynthetic process"/>
    <property type="evidence" value="ECO:0007669"/>
    <property type="project" value="TreeGrafter"/>
</dbReference>
<dbReference type="Pfam" id="PF00975">
    <property type="entry name" value="Thioesterase"/>
    <property type="match status" value="1"/>
</dbReference>
<dbReference type="InterPro" id="IPR025110">
    <property type="entry name" value="AMP-bd_C"/>
</dbReference>
<dbReference type="PANTHER" id="PTHR45527">
    <property type="entry name" value="NONRIBOSOMAL PEPTIDE SYNTHETASE"/>
    <property type="match status" value="1"/>
</dbReference>
<sequence>MSGELDRKRLSLTSSQLSAWYACRVRQPELLTNCEYLEIHGAVDTAAFETAVRRAYADARVLNARLVEDDDGHPWQEVDARRAIPFSTADLSGHPDPAAAAMEWMRADLAAPVDLGRSDLIGDVLLTLGPDRFYWYRRIHQTMADGYSHALFVRRVADVYTALAGGQEIPPASFTAAEDLLEEERRYAGSAEHEADRAYWKGRFADRPVVTTLGRPTTTATTRIVRASHRLHPAEADRLRDLADALGTRWTRVMIALFAAYLHRVGGTCDVVMSLPVTGRVTETALRAPVMMSKVLPLRVSVTSGMTFRDLVTRVSGEVRDVLTHQRLPLAEIRGLCGNGGGSFFGPLLNLMRFDHRVTLAGTPVTLHHFMCGRVEDVQVVVDDRCGTGGLRIDVDANPGACDGGQLAAFRDVLVTMISQVLEHGPGIEVGSIGLLSQERRRDVAERWSGLAGGGTVPGETVHEMFERQAASTPSRTALVHSEEKVTFGELNAHANRLARRLLPALGGAGSGSVVAVRLPRGPGLIAAMLAVLKTGAAYTLLDTAFPERWTADRVTELGVPVVVTTRDLAGPVPAGVTPLFLDDEKAGDEAETDLGRAVDPGDAACVMFTSGSTGRPKGVMSPHAALAGTFADAGYLDFGPHHVYLQSSPISWDAFGLEVFSALFHGGTCVLPSGPRTDLDEIAELVAAHGVTVLQLSASLFNALLETHPEVFGMVRVVMTAGETASVEHVGRARAEFPGLVILNGYGPVESMGFTTCYSIDAVTGADQAGIPIGRPLNRKHAFVLDERLRPVPPGVLGELYVAGVGLAHGYVGQPALTARRFVADPFGGGRMYRTGDLARWRADGNLEFAGRSDDQVKVRGFRVEPGQIDAVLAGHPALVQAATVVLDDGAGNGRVVSYVVFAEHSGTGADELRRFVAAALPEYLVPSAFVVLDALPRTPNGKLDRAALPAVEFTAGDRGPRDAREEVLCGLFAEVLGVERVGVDDDFFEAGGHSLLATRLVSRVRAVLGVEVGIRTLFRSPTVAGLVECLGDAGDVRPVLRPVVRPEVVPLSAAQYRLWFMRQWEGPSATYNVPVAFGVSGRVDVDALREAVGDVVARHETLRTVFPVVDGRPRQVVLAPGEQEVLTVVTCRPGELDRRVHEAAAHHFALDREVPVRVWLFESGGESVLLVVLHHIAADGWSMRPLSEDLATAYQARTHGRAPEWTALPVQYADYTLWQQQLLATEEPRQLAYWRQALAGLPDELPLPFDRPRPPVAGSAGATVELSIDPELHLRLRDLAQTHQATLFMVLHAALAVLLSRLTGGTDIPIGTAVAGRTDDRLTGLVGCFVNTLVLRTDTGGDPTYHQLIDRIRTTDLDAYSHQDLPFDRLVETLNPTRDPARHPLFQTMLVLQNTPTHDWTLPGHPTTPHPLTYDVAKFDLSVRTEERRREDGTPDGITGTFDYSTALFDRGTVEGFVRGYVEVLRAMAGDPGRTVAVDPVERTGPVRPATGDLPHVTAGTRGPRDPREEILCGLFAEVLGVDEVGVDDNFFALGGYSLLATRLVSRVRAVLGVEVGIRTLFRSPTVAGLVECLGDAGDVRPVLRPVVRPEVVPLSAAQYRLWFMRQWEGPSATYNVPVAFGVSGRVDVDALAAAVGDVVARHETLRTVFPVVDGRPHQLVLPPPDGRDLLDCVSCAPEELDDLLEKAAAYRFALDREVPVRVWLFESGGESVLLVVLHHIAADGWSMRPLAEDLATAYEARTQGRVPEWTALPVQYADYTLWQQQLLATEEPRQLAYWRQALAGLPDELPLPFDRPRPPVAGSAGATIDLSIDPELHRRLRDLAQTHQATLFMVLHAALAVLLSRLTGRTDIPIGTAVAGRTDDRLTGLVGCFVNTLVLRTDTGGDPTYHQLIDRIRTTDLDAYSHQDLPFDRLVETLNPTRDPARHPLFQTMLVLQNTPTHDWTLPGHPTTPHPLTYDVAEFDLLFGVRESPVTGGLDATISYSTALFDRDTVEGVAARFVRVLTAMAGDPGRTVAATELTSAQERERILGPWSRTVAGDPPDRRVHEHFEDQVRRTPDAVALVIGDERLTYTEVNRRANALAFELIGRGVGPEDRVALLLPRSSHAIVAILAAHKAGAAHVPIDVGYPPERIALILEGAAPALVVTTEELASLLPASGTVPVLVAGACDGPMREHDPCDADRKAPLREGHAAYVLFTSGSTGTPKGVVVEHRQIANLLHSHRVTLFPENGGRAAITASLSFDGSWMGVLLMIAGHELHLLDDDLRRDPAAVVAYLAREEIGFLDTSPAYAQELLESGLLDGRTALTTLSVGGEAVPGPLWDRVRATPGLAGYNFYGPTECTVETLCCAMRETAEPSLGRPIVNAVVYVLDERLRPVPPGLPGELYVAGHGVARGYSGRPGLTAERFVADPYGEAGTRMYRTGDVVRWTAGGRLDFVGRADDQVKIRGFRIEPAEVETAVERHPSVARCVVVADGDQPASRRLVAYALPVPGAVADPGELRRFAAETLPGHMVPSVVVRVDRFPLTAHGKVDRRALPRPDVAAPVDDREPRTPVEARLRAMFQDVLGLERVGIDSGFFDLGGHSLLAARLAGRIRAAFGVDLGVQRLFQSPTVAGIAEWLAGGAARPDPGGVLLPISRAGTAEPLFCVHPVTGVGSCYAGLAATVGRERPVYGLQNPFAVGAEARHRSLDELAEEYVRHIRTVAPTGPYHLLGWSIGGAVAHAVACRLRDDGEEVALLALLDSHPPGHVPGPADDGRPARDQIAALLRREGTTHIEPGDASLDRLVRAAADNVAVVEAAAPRMFDGHALFVKATVDAARDAPDAASWHPYVSGTVERHEIACAHEDMTRPDNLDRVAAIVSRHLRLAHT</sequence>
<comment type="cofactor">
    <cofactor evidence="1">
        <name>pantetheine 4'-phosphate</name>
        <dbReference type="ChEBI" id="CHEBI:47942"/>
    </cofactor>
</comment>
<dbReference type="SMART" id="SM00823">
    <property type="entry name" value="PKS_PP"/>
    <property type="match status" value="3"/>
</dbReference>
<dbReference type="SMART" id="SM00824">
    <property type="entry name" value="PKS_TE"/>
    <property type="match status" value="1"/>
</dbReference>
<dbReference type="SUPFAM" id="SSF53474">
    <property type="entry name" value="alpha/beta-Hydrolases"/>
    <property type="match status" value="1"/>
</dbReference>
<dbReference type="Pfam" id="PF00668">
    <property type="entry name" value="Condensation"/>
    <property type="match status" value="3"/>
</dbReference>
<evidence type="ECO:0000256" key="1">
    <source>
        <dbReference type="ARBA" id="ARBA00001957"/>
    </source>
</evidence>
<dbReference type="SUPFAM" id="SSF52777">
    <property type="entry name" value="CoA-dependent acyltransferases"/>
    <property type="match status" value="6"/>
</dbReference>
<dbReference type="InterPro" id="IPR045851">
    <property type="entry name" value="AMP-bd_C_sf"/>
</dbReference>
<dbReference type="InterPro" id="IPR020802">
    <property type="entry name" value="TesA-like"/>
</dbReference>
<dbReference type="InterPro" id="IPR036736">
    <property type="entry name" value="ACP-like_sf"/>
</dbReference>
<dbReference type="SUPFAM" id="SSF56801">
    <property type="entry name" value="Acetyl-CoA synthetase-like"/>
    <property type="match status" value="2"/>
</dbReference>
<dbReference type="Proteomes" id="UP000555564">
    <property type="component" value="Unassembled WGS sequence"/>
</dbReference>
<dbReference type="Gene3D" id="1.10.1200.10">
    <property type="entry name" value="ACP-like"/>
    <property type="match status" value="2"/>
</dbReference>
<dbReference type="GO" id="GO:0008610">
    <property type="term" value="P:lipid biosynthetic process"/>
    <property type="evidence" value="ECO:0007669"/>
    <property type="project" value="UniProtKB-ARBA"/>
</dbReference>
<dbReference type="InterPro" id="IPR009081">
    <property type="entry name" value="PP-bd_ACP"/>
</dbReference>
<dbReference type="Pfam" id="PF00501">
    <property type="entry name" value="AMP-binding"/>
    <property type="match status" value="2"/>
</dbReference>
<dbReference type="FunFam" id="2.30.38.10:FF:000001">
    <property type="entry name" value="Non-ribosomal peptide synthetase PvdI"/>
    <property type="match status" value="2"/>
</dbReference>
<gene>
    <name evidence="6" type="ORF">BJ992_006152</name>
</gene>
<dbReference type="Gene3D" id="2.30.38.10">
    <property type="entry name" value="Luciferase, Domain 3"/>
    <property type="match status" value="1"/>
</dbReference>
<dbReference type="FunFam" id="3.40.50.980:FF:000001">
    <property type="entry name" value="Non-ribosomal peptide synthetase"/>
    <property type="match status" value="1"/>
</dbReference>
<dbReference type="CDD" id="cd19540">
    <property type="entry name" value="LCL_NRPS-like"/>
    <property type="match status" value="2"/>
</dbReference>
<dbReference type="EMBL" id="JACHIU010000001">
    <property type="protein sequence ID" value="MBB6476721.1"/>
    <property type="molecule type" value="Genomic_DNA"/>
</dbReference>
<dbReference type="CDD" id="cd12117">
    <property type="entry name" value="A_NRPS_Srf_like"/>
    <property type="match status" value="1"/>
</dbReference>
<dbReference type="PROSITE" id="PS00012">
    <property type="entry name" value="PHOSPHOPANTETHEINE"/>
    <property type="match status" value="2"/>
</dbReference>
<dbReference type="PROSITE" id="PS51257">
    <property type="entry name" value="PROKAR_LIPOPROTEIN"/>
    <property type="match status" value="1"/>
</dbReference>
<evidence type="ECO:0000313" key="6">
    <source>
        <dbReference type="EMBL" id="MBB6476721.1"/>
    </source>
</evidence>
<dbReference type="NCBIfam" id="TIGR01733">
    <property type="entry name" value="AA-adenyl-dom"/>
    <property type="match status" value="2"/>
</dbReference>
<dbReference type="Gene3D" id="3.40.50.980">
    <property type="match status" value="2"/>
</dbReference>
<comment type="caution">
    <text evidence="6">The sequence shown here is derived from an EMBL/GenBank/DDBJ whole genome shotgun (WGS) entry which is preliminary data.</text>
</comment>
<dbReference type="InterPro" id="IPR020806">
    <property type="entry name" value="PKS_PP-bd"/>
</dbReference>
<dbReference type="InterPro" id="IPR029058">
    <property type="entry name" value="AB_hydrolase_fold"/>
</dbReference>
<organism evidence="6 7">
    <name type="scientific">Sphaerisporangium rubeum</name>
    <dbReference type="NCBI Taxonomy" id="321317"/>
    <lineage>
        <taxon>Bacteria</taxon>
        <taxon>Bacillati</taxon>
        <taxon>Actinomycetota</taxon>
        <taxon>Actinomycetes</taxon>
        <taxon>Streptosporangiales</taxon>
        <taxon>Streptosporangiaceae</taxon>
        <taxon>Sphaerisporangium</taxon>
    </lineage>
</organism>
<dbReference type="GO" id="GO:0031177">
    <property type="term" value="F:phosphopantetheine binding"/>
    <property type="evidence" value="ECO:0007669"/>
    <property type="project" value="InterPro"/>
</dbReference>
<dbReference type="GO" id="GO:0043041">
    <property type="term" value="P:amino acid activation for nonribosomal peptide biosynthetic process"/>
    <property type="evidence" value="ECO:0007669"/>
    <property type="project" value="TreeGrafter"/>
</dbReference>
<dbReference type="InterPro" id="IPR001031">
    <property type="entry name" value="Thioesterase"/>
</dbReference>
<keyword evidence="3" id="KW-0597">Phosphoprotein</keyword>
<dbReference type="GO" id="GO:0003824">
    <property type="term" value="F:catalytic activity"/>
    <property type="evidence" value="ECO:0007669"/>
    <property type="project" value="InterPro"/>
</dbReference>
<evidence type="ECO:0000313" key="7">
    <source>
        <dbReference type="Proteomes" id="UP000555564"/>
    </source>
</evidence>
<dbReference type="InterPro" id="IPR020845">
    <property type="entry name" value="AMP-binding_CS"/>
</dbReference>
<feature type="domain" description="Carrier" evidence="5">
    <location>
        <begin position="1505"/>
        <end position="1580"/>
    </location>
</feature>
<dbReference type="RefSeq" id="WP_184986938.1">
    <property type="nucleotide sequence ID" value="NZ_JACHIU010000001.1"/>
</dbReference>
<dbReference type="InterPro" id="IPR010071">
    <property type="entry name" value="AA_adenyl_dom"/>
</dbReference>
<reference evidence="6 7" key="1">
    <citation type="submission" date="2020-08" db="EMBL/GenBank/DDBJ databases">
        <title>Sequencing the genomes of 1000 actinobacteria strains.</title>
        <authorList>
            <person name="Klenk H.-P."/>
        </authorList>
    </citation>
    <scope>NUCLEOTIDE SEQUENCE [LARGE SCALE GENOMIC DNA]</scope>
    <source>
        <strain evidence="6 7">DSM 44936</strain>
    </source>
</reference>
<dbReference type="Pfam" id="PF13193">
    <property type="entry name" value="AMP-binding_C"/>
    <property type="match status" value="2"/>
</dbReference>
<dbReference type="Gene3D" id="3.30.559.30">
    <property type="entry name" value="Nonribosomal peptide synthetase, condensation domain"/>
    <property type="match status" value="3"/>
</dbReference>
<keyword evidence="2" id="KW-0596">Phosphopantetheine</keyword>
<proteinExistence type="predicted"/>
<protein>
    <submittedName>
        <fullName evidence="6">Amino acid adenylation domain-containing protein</fullName>
    </submittedName>
</protein>
<feature type="domain" description="Carrier" evidence="5">
    <location>
        <begin position="961"/>
        <end position="1036"/>
    </location>
</feature>
<dbReference type="CDD" id="cd05930">
    <property type="entry name" value="A_NRPS"/>
    <property type="match status" value="1"/>
</dbReference>
<dbReference type="Gene3D" id="3.40.50.1820">
    <property type="entry name" value="alpha/beta hydrolase"/>
    <property type="match status" value="1"/>
</dbReference>
<evidence type="ECO:0000256" key="4">
    <source>
        <dbReference type="SAM" id="MobiDB-lite"/>
    </source>
</evidence>
<keyword evidence="7" id="KW-1185">Reference proteome</keyword>
<dbReference type="GO" id="GO:0072330">
    <property type="term" value="P:monocarboxylic acid biosynthetic process"/>
    <property type="evidence" value="ECO:0007669"/>
    <property type="project" value="UniProtKB-ARBA"/>
</dbReference>
<accession>A0A7X0MB50</accession>
<evidence type="ECO:0000259" key="5">
    <source>
        <dbReference type="PROSITE" id="PS50075"/>
    </source>
</evidence>
<dbReference type="Gene3D" id="3.40.50.12780">
    <property type="entry name" value="N-terminal domain of ligase-like"/>
    <property type="match status" value="1"/>
</dbReference>
<dbReference type="Pfam" id="PF00550">
    <property type="entry name" value="PP-binding"/>
    <property type="match status" value="3"/>
</dbReference>
<dbReference type="PROSITE" id="PS50075">
    <property type="entry name" value="CARRIER"/>
    <property type="match status" value="3"/>
</dbReference>
<dbReference type="GO" id="GO:0005829">
    <property type="term" value="C:cytosol"/>
    <property type="evidence" value="ECO:0007669"/>
    <property type="project" value="TreeGrafter"/>
</dbReference>
<dbReference type="InterPro" id="IPR000873">
    <property type="entry name" value="AMP-dep_synth/lig_dom"/>
</dbReference>
<evidence type="ECO:0000256" key="3">
    <source>
        <dbReference type="ARBA" id="ARBA00022553"/>
    </source>
</evidence>
<feature type="domain" description="Carrier" evidence="5">
    <location>
        <begin position="2553"/>
        <end position="2628"/>
    </location>
</feature>
<name>A0A7X0MB50_9ACTN</name>
<dbReference type="InterPro" id="IPR042099">
    <property type="entry name" value="ANL_N_sf"/>
</dbReference>
<dbReference type="PROSITE" id="PS00455">
    <property type="entry name" value="AMP_BINDING"/>
    <property type="match status" value="2"/>
</dbReference>
<evidence type="ECO:0000256" key="2">
    <source>
        <dbReference type="ARBA" id="ARBA00022450"/>
    </source>
</evidence>
<dbReference type="FunFam" id="1.10.1200.10:FF:000016">
    <property type="entry name" value="Non-ribosomal peptide synthase"/>
    <property type="match status" value="3"/>
</dbReference>
<dbReference type="InterPro" id="IPR006162">
    <property type="entry name" value="Ppantetheine_attach_site"/>
</dbReference>
<dbReference type="InterPro" id="IPR023213">
    <property type="entry name" value="CAT-like_dom_sf"/>
</dbReference>